<sequence length="307" mass="34615">MNKKIILVFLLLLIATFSFGCDKKSSSDYKIFYIDIDVTKLIPQDYKPTSTSDKKKLIKELLSQLREKPDNTEARQTIPNNVKINKVSQSDGLVVIDFNKKYKELSTTEEVLCRAGIVRTLLQVNGINKVKFTINGDELLDLSGNVVGYMDEETFVDNPGEQINSIMTEEISLYFANEDGNKLVKENRVVHYSSNISKEKLIMQQLLKGPEKKGLLATIPKGTQLINVSVSDGVCYVNLDETFKNQNYEITEPVVIYSIVNSLSQVDEVSKVQISINGDTSGNYRYNYALSKMYAPDFSLIVSNKED</sequence>
<dbReference type="STRING" id="1122142.SAMN02910414_00935"/>
<organism evidence="3 4">
    <name type="scientific">Lachnobacterium bovis DSM 14045</name>
    <dbReference type="NCBI Taxonomy" id="1122142"/>
    <lineage>
        <taxon>Bacteria</taxon>
        <taxon>Bacillati</taxon>
        <taxon>Bacillota</taxon>
        <taxon>Clostridia</taxon>
        <taxon>Lachnospirales</taxon>
        <taxon>Lachnospiraceae</taxon>
        <taxon>Lachnobacterium</taxon>
    </lineage>
</organism>
<reference evidence="3 4" key="1">
    <citation type="submission" date="2016-10" db="EMBL/GenBank/DDBJ databases">
        <authorList>
            <person name="de Groot N.N."/>
        </authorList>
    </citation>
    <scope>NUCLEOTIDE SEQUENCE [LARGE SCALE GENOMIC DNA]</scope>
    <source>
        <strain evidence="3 4">DSM 14045</strain>
    </source>
</reference>
<dbReference type="SMART" id="SM00909">
    <property type="entry name" value="Germane"/>
    <property type="match status" value="2"/>
</dbReference>
<feature type="domain" description="GerMN" evidence="2">
    <location>
        <begin position="199"/>
        <end position="285"/>
    </location>
</feature>
<evidence type="ECO:0000313" key="4">
    <source>
        <dbReference type="Proteomes" id="UP000183918"/>
    </source>
</evidence>
<dbReference type="RefSeq" id="WP_074716571.1">
    <property type="nucleotide sequence ID" value="NZ_FNPG01000009.1"/>
</dbReference>
<evidence type="ECO:0000313" key="3">
    <source>
        <dbReference type="EMBL" id="SDY17378.1"/>
    </source>
</evidence>
<feature type="chain" id="PRO_5010267278" evidence="1">
    <location>
        <begin position="21"/>
        <end position="307"/>
    </location>
</feature>
<protein>
    <submittedName>
        <fullName evidence="3">Germination protein M</fullName>
    </submittedName>
</protein>
<proteinExistence type="predicted"/>
<evidence type="ECO:0000256" key="1">
    <source>
        <dbReference type="SAM" id="SignalP"/>
    </source>
</evidence>
<gene>
    <name evidence="3" type="ORF">SAMN02910414_00935</name>
</gene>
<dbReference type="Proteomes" id="UP000183918">
    <property type="component" value="Unassembled WGS sequence"/>
</dbReference>
<dbReference type="OrthoDB" id="9809406at2"/>
<accession>A0A1H3HRF7</accession>
<feature type="domain" description="GerMN" evidence="2">
    <location>
        <begin position="58"/>
        <end position="143"/>
    </location>
</feature>
<keyword evidence="4" id="KW-1185">Reference proteome</keyword>
<dbReference type="PROSITE" id="PS51257">
    <property type="entry name" value="PROKAR_LIPOPROTEIN"/>
    <property type="match status" value="1"/>
</dbReference>
<dbReference type="EMBL" id="FNPG01000009">
    <property type="protein sequence ID" value="SDY17378.1"/>
    <property type="molecule type" value="Genomic_DNA"/>
</dbReference>
<dbReference type="Pfam" id="PF10646">
    <property type="entry name" value="Germane"/>
    <property type="match status" value="2"/>
</dbReference>
<dbReference type="InterPro" id="IPR019606">
    <property type="entry name" value="GerMN"/>
</dbReference>
<evidence type="ECO:0000259" key="2">
    <source>
        <dbReference type="SMART" id="SM00909"/>
    </source>
</evidence>
<dbReference type="AlphaFoldDB" id="A0A1H3HRF7"/>
<keyword evidence="1" id="KW-0732">Signal</keyword>
<name>A0A1H3HRF7_9FIRM</name>
<feature type="signal peptide" evidence="1">
    <location>
        <begin position="1"/>
        <end position="20"/>
    </location>
</feature>